<accession>A0AAN6LVL3</accession>
<dbReference type="GO" id="GO:0005886">
    <property type="term" value="C:plasma membrane"/>
    <property type="evidence" value="ECO:0007669"/>
    <property type="project" value="TreeGrafter"/>
</dbReference>
<feature type="transmembrane region" description="Helical" evidence="6">
    <location>
        <begin position="299"/>
        <end position="326"/>
    </location>
</feature>
<feature type="compositionally biased region" description="Polar residues" evidence="5">
    <location>
        <begin position="46"/>
        <end position="58"/>
    </location>
</feature>
<feature type="transmembrane region" description="Helical" evidence="6">
    <location>
        <begin position="167"/>
        <end position="188"/>
    </location>
</feature>
<dbReference type="EMBL" id="WVTA01000010">
    <property type="protein sequence ID" value="KAK3204026.1"/>
    <property type="molecule type" value="Genomic_DNA"/>
</dbReference>
<evidence type="ECO:0000256" key="6">
    <source>
        <dbReference type="SAM" id="Phobius"/>
    </source>
</evidence>
<evidence type="ECO:0000256" key="3">
    <source>
        <dbReference type="ARBA" id="ARBA00022989"/>
    </source>
</evidence>
<feature type="compositionally biased region" description="Basic and acidic residues" evidence="5">
    <location>
        <begin position="28"/>
        <end position="45"/>
    </location>
</feature>
<name>A0AAN6LVL3_9PLEO</name>
<dbReference type="Gene3D" id="1.20.1250.20">
    <property type="entry name" value="MFS general substrate transporter like domains"/>
    <property type="match status" value="1"/>
</dbReference>
<evidence type="ECO:0000259" key="7">
    <source>
        <dbReference type="PROSITE" id="PS50850"/>
    </source>
</evidence>
<reference evidence="8 9" key="1">
    <citation type="submission" date="2021-02" db="EMBL/GenBank/DDBJ databases">
        <title>Genome assembly of Pseudopithomyces chartarum.</title>
        <authorList>
            <person name="Jauregui R."/>
            <person name="Singh J."/>
            <person name="Voisey C."/>
        </authorList>
    </citation>
    <scope>NUCLEOTIDE SEQUENCE [LARGE SCALE GENOMIC DNA]</scope>
    <source>
        <strain evidence="8 9">AGR01</strain>
    </source>
</reference>
<feature type="transmembrane region" description="Helical" evidence="6">
    <location>
        <begin position="412"/>
        <end position="432"/>
    </location>
</feature>
<evidence type="ECO:0000256" key="1">
    <source>
        <dbReference type="ARBA" id="ARBA00004141"/>
    </source>
</evidence>
<organism evidence="8 9">
    <name type="scientific">Pseudopithomyces chartarum</name>
    <dbReference type="NCBI Taxonomy" id="1892770"/>
    <lineage>
        <taxon>Eukaryota</taxon>
        <taxon>Fungi</taxon>
        <taxon>Dikarya</taxon>
        <taxon>Ascomycota</taxon>
        <taxon>Pezizomycotina</taxon>
        <taxon>Dothideomycetes</taxon>
        <taxon>Pleosporomycetidae</taxon>
        <taxon>Pleosporales</taxon>
        <taxon>Massarineae</taxon>
        <taxon>Didymosphaeriaceae</taxon>
        <taxon>Pseudopithomyces</taxon>
    </lineage>
</organism>
<evidence type="ECO:0000256" key="4">
    <source>
        <dbReference type="ARBA" id="ARBA00023136"/>
    </source>
</evidence>
<keyword evidence="2 6" id="KW-0812">Transmembrane</keyword>
<feature type="transmembrane region" description="Helical" evidence="6">
    <location>
        <begin position="347"/>
        <end position="369"/>
    </location>
</feature>
<dbReference type="PANTHER" id="PTHR23501">
    <property type="entry name" value="MAJOR FACILITATOR SUPERFAMILY"/>
    <property type="match status" value="1"/>
</dbReference>
<protein>
    <recommendedName>
        <fullName evidence="7">Major facilitator superfamily (MFS) profile domain-containing protein</fullName>
    </recommendedName>
</protein>
<keyword evidence="3 6" id="KW-1133">Transmembrane helix</keyword>
<dbReference type="Gene3D" id="1.20.1720.10">
    <property type="entry name" value="Multidrug resistance protein D"/>
    <property type="match status" value="1"/>
</dbReference>
<dbReference type="GO" id="GO:0022857">
    <property type="term" value="F:transmembrane transporter activity"/>
    <property type="evidence" value="ECO:0007669"/>
    <property type="project" value="InterPro"/>
</dbReference>
<sequence>MVSDDKPEPQAVSIPIDEDQSTIVVPNTEDKVENDALSQSEHEELSQPQHDALSQSQEDPMPERPEASIPKWRLISLYVSICVGLFLAFLDTSIVATAMYTIGVEFHSLSKVNWIALAYTLAYLGCTAIFASLSDVFGRRNSYIAASVIFLAFSLGCGWATSLNQLIAFRALQGVGGSGLYSIGFVILPEISSLRMMRMIGALAGGVIATSGVLGPVLGGIITEYTTWRWVFWINAPIGIGPLILFVLAWPKDSQLRSPARRSFRQLDFLGFFLLIAASVPFVFAFQEAGIHIVMDKNVWKTAIFVAPLIVGVICWIALFGWEYLVSTRWSEVIDAFVPLNLAKNRVYMSATAATMLSGFPYFVVIYSLPSHFQVVNNSSALASGLALLPMLGSSAVASTIAGAVSSKKNNTFPVMIIGPALMLIGTAALSTLDNTPHTQAKAYGLQVFVGFGFGLTVSTSSMIAGLESELRDNAVAQGIIAQVRVFGGSIGIAASTAILGIKQRQRLLETGIITPSQLQSLREAMSRLTPENLHAVKQAYTDAFDETLVVCAILSGIALLVTIGCWRKNPISMPERRKQQMEAEALRQRAIAEKHTEPSLKEVPEGKEGSIV</sequence>
<feature type="region of interest" description="Disordered" evidence="5">
    <location>
        <begin position="1"/>
        <end position="65"/>
    </location>
</feature>
<evidence type="ECO:0000313" key="8">
    <source>
        <dbReference type="EMBL" id="KAK3204026.1"/>
    </source>
</evidence>
<comment type="subcellular location">
    <subcellularLocation>
        <location evidence="1">Membrane</location>
        <topology evidence="1">Multi-pass membrane protein</topology>
    </subcellularLocation>
</comment>
<dbReference type="Pfam" id="PF07690">
    <property type="entry name" value="MFS_1"/>
    <property type="match status" value="1"/>
</dbReference>
<comment type="caution">
    <text evidence="8">The sequence shown here is derived from an EMBL/GenBank/DDBJ whole genome shotgun (WGS) entry which is preliminary data.</text>
</comment>
<feature type="domain" description="Major facilitator superfamily (MFS) profile" evidence="7">
    <location>
        <begin position="77"/>
        <end position="571"/>
    </location>
</feature>
<dbReference type="InterPro" id="IPR011701">
    <property type="entry name" value="MFS"/>
</dbReference>
<feature type="transmembrane region" description="Helical" evidence="6">
    <location>
        <begin position="112"/>
        <end position="131"/>
    </location>
</feature>
<dbReference type="Proteomes" id="UP001280581">
    <property type="component" value="Unassembled WGS sequence"/>
</dbReference>
<keyword evidence="9" id="KW-1185">Reference proteome</keyword>
<feature type="transmembrane region" description="Helical" evidence="6">
    <location>
        <begin position="444"/>
        <end position="467"/>
    </location>
</feature>
<feature type="transmembrane region" description="Helical" evidence="6">
    <location>
        <begin position="74"/>
        <end position="100"/>
    </location>
</feature>
<dbReference type="PROSITE" id="PS50850">
    <property type="entry name" value="MFS"/>
    <property type="match status" value="1"/>
</dbReference>
<proteinExistence type="predicted"/>
<feature type="transmembrane region" description="Helical" evidence="6">
    <location>
        <begin position="269"/>
        <end position="287"/>
    </location>
</feature>
<feature type="transmembrane region" description="Helical" evidence="6">
    <location>
        <begin position="479"/>
        <end position="502"/>
    </location>
</feature>
<evidence type="ECO:0000256" key="2">
    <source>
        <dbReference type="ARBA" id="ARBA00022692"/>
    </source>
</evidence>
<feature type="transmembrane region" description="Helical" evidence="6">
    <location>
        <begin position="548"/>
        <end position="567"/>
    </location>
</feature>
<feature type="transmembrane region" description="Helical" evidence="6">
    <location>
        <begin position="228"/>
        <end position="248"/>
    </location>
</feature>
<keyword evidence="4 6" id="KW-0472">Membrane</keyword>
<dbReference type="InterPro" id="IPR020846">
    <property type="entry name" value="MFS_dom"/>
</dbReference>
<evidence type="ECO:0000313" key="9">
    <source>
        <dbReference type="Proteomes" id="UP001280581"/>
    </source>
</evidence>
<feature type="transmembrane region" description="Helical" evidence="6">
    <location>
        <begin position="143"/>
        <end position="161"/>
    </location>
</feature>
<feature type="transmembrane region" description="Helical" evidence="6">
    <location>
        <begin position="381"/>
        <end position="405"/>
    </location>
</feature>
<evidence type="ECO:0000256" key="5">
    <source>
        <dbReference type="SAM" id="MobiDB-lite"/>
    </source>
</evidence>
<dbReference type="AlphaFoldDB" id="A0AAN6LVL3"/>
<feature type="transmembrane region" description="Helical" evidence="6">
    <location>
        <begin position="200"/>
        <end position="222"/>
    </location>
</feature>
<feature type="region of interest" description="Disordered" evidence="5">
    <location>
        <begin position="593"/>
        <end position="613"/>
    </location>
</feature>
<dbReference type="InterPro" id="IPR036259">
    <property type="entry name" value="MFS_trans_sf"/>
</dbReference>
<dbReference type="SUPFAM" id="SSF103473">
    <property type="entry name" value="MFS general substrate transporter"/>
    <property type="match status" value="1"/>
</dbReference>
<gene>
    <name evidence="8" type="ORF">GRF29_106g1440480</name>
</gene>
<dbReference type="PANTHER" id="PTHR23501:SF43">
    <property type="entry name" value="MULTIDRUG TRANSPORTER, PUTATIVE (AFU_ORTHOLOGUE AFUA_6G03040)-RELATED"/>
    <property type="match status" value="1"/>
</dbReference>